<dbReference type="Pfam" id="PF13365">
    <property type="entry name" value="Trypsin_2"/>
    <property type="match status" value="1"/>
</dbReference>
<comment type="caution">
    <text evidence="2">The sequence shown here is derived from an EMBL/GenBank/DDBJ whole genome shotgun (WGS) entry which is preliminary data.</text>
</comment>
<dbReference type="Gene3D" id="2.40.10.10">
    <property type="entry name" value="Trypsin-like serine proteases"/>
    <property type="match status" value="1"/>
</dbReference>
<dbReference type="PANTHER" id="PTHR14389">
    <property type="entry name" value="SI:CH1073-475A24.1"/>
    <property type="match status" value="1"/>
</dbReference>
<dbReference type="AlphaFoldDB" id="A0ABD3WAU8"/>
<dbReference type="EMBL" id="JBJQND010000007">
    <property type="protein sequence ID" value="KAL3870645.1"/>
    <property type="molecule type" value="Genomic_DNA"/>
</dbReference>
<evidence type="ECO:0000313" key="2">
    <source>
        <dbReference type="EMBL" id="KAL3870645.1"/>
    </source>
</evidence>
<proteinExistence type="predicted"/>
<name>A0ABD3WAU8_SINWO</name>
<dbReference type="Proteomes" id="UP001634394">
    <property type="component" value="Unassembled WGS sequence"/>
</dbReference>
<dbReference type="PANTHER" id="PTHR14389:SF3">
    <property type="entry name" value="PROTEIN FAM111A-LIKE"/>
    <property type="match status" value="1"/>
</dbReference>
<feature type="compositionally biased region" description="Basic and acidic residues" evidence="1">
    <location>
        <begin position="207"/>
        <end position="229"/>
    </location>
</feature>
<evidence type="ECO:0000256" key="1">
    <source>
        <dbReference type="SAM" id="MobiDB-lite"/>
    </source>
</evidence>
<sequence length="521" mass="58960">MDCFGFCGEKCSKKKKKTKEKYKEEVNKETNEMPVPLRNEIQFPGSAEDVQQIETTSESLLQASQETGDLCPHVVPSGVGNPASLDHNVNQVSDEMPNKSRTEQTMKLTHDVKKKKPSKPKHRHYQNNQDSSDSETDSSSDSSCDESSSADDSNDSPVERTSTSKTKKKSRTKIINAPGGIVDFGRNNKNKIVHISYGGQKKKKKNKDKDRSSRNAEPHMNRTQTEHDFPGNFHKICDETDTISNMEMIVEVAKSVGIIRSPLVQGTGFRVGDSYIMTANHVVEGIINPVLQPLDDRERGQKLKLLGDRKVHIDFDFKLPVDASQQGQVVQGNTLRFNFEPQILYQNKALDTAVLKLKHSSSKFPHQLTRFCHCLENLPMYFIGHSNHEVKKFDKTNPRDLTESEIKQCQIWSKQHQIGCRENYRGYEGAADPRKILFDCSATFNKGASGSPGFIVSSHDKMPYVVSMLLRGYPDWYHDEKVKEKMCIPREYSFEQGVRITEVYKDMKANNPGLCSEIFGT</sequence>
<accession>A0ABD3WAU8</accession>
<feature type="compositionally biased region" description="Basic residues" evidence="1">
    <location>
        <begin position="112"/>
        <end position="125"/>
    </location>
</feature>
<feature type="region of interest" description="Disordered" evidence="1">
    <location>
        <begin position="61"/>
        <end position="172"/>
    </location>
</feature>
<dbReference type="InterPro" id="IPR009003">
    <property type="entry name" value="Peptidase_S1_PA"/>
</dbReference>
<dbReference type="SUPFAM" id="SSF50494">
    <property type="entry name" value="Trypsin-like serine proteases"/>
    <property type="match status" value="1"/>
</dbReference>
<evidence type="ECO:0000313" key="3">
    <source>
        <dbReference type="Proteomes" id="UP001634394"/>
    </source>
</evidence>
<dbReference type="InterPro" id="IPR043504">
    <property type="entry name" value="Peptidase_S1_PA_chymotrypsin"/>
</dbReference>
<evidence type="ECO:0008006" key="4">
    <source>
        <dbReference type="Google" id="ProtNLM"/>
    </source>
</evidence>
<organism evidence="2 3">
    <name type="scientific">Sinanodonta woodiana</name>
    <name type="common">Chinese pond mussel</name>
    <name type="synonym">Anodonta woodiana</name>
    <dbReference type="NCBI Taxonomy" id="1069815"/>
    <lineage>
        <taxon>Eukaryota</taxon>
        <taxon>Metazoa</taxon>
        <taxon>Spiralia</taxon>
        <taxon>Lophotrochozoa</taxon>
        <taxon>Mollusca</taxon>
        <taxon>Bivalvia</taxon>
        <taxon>Autobranchia</taxon>
        <taxon>Heteroconchia</taxon>
        <taxon>Palaeoheterodonta</taxon>
        <taxon>Unionida</taxon>
        <taxon>Unionoidea</taxon>
        <taxon>Unionidae</taxon>
        <taxon>Unioninae</taxon>
        <taxon>Sinanodonta</taxon>
    </lineage>
</organism>
<feature type="region of interest" description="Disordered" evidence="1">
    <location>
        <begin position="194"/>
        <end position="233"/>
    </location>
</feature>
<keyword evidence="3" id="KW-1185">Reference proteome</keyword>
<reference evidence="2 3" key="1">
    <citation type="submission" date="2024-11" db="EMBL/GenBank/DDBJ databases">
        <title>Chromosome-level genome assembly of the freshwater bivalve Anodonta woodiana.</title>
        <authorList>
            <person name="Chen X."/>
        </authorList>
    </citation>
    <scope>NUCLEOTIDE SEQUENCE [LARGE SCALE GENOMIC DNA]</scope>
    <source>
        <strain evidence="2">MN2024</strain>
        <tissue evidence="2">Gills</tissue>
    </source>
</reference>
<gene>
    <name evidence="2" type="ORF">ACJMK2_038692</name>
</gene>
<protein>
    <recommendedName>
        <fullName evidence="4">Serine protease</fullName>
    </recommendedName>
</protein>
<feature type="compositionally biased region" description="Basic and acidic residues" evidence="1">
    <location>
        <begin position="96"/>
        <end position="111"/>
    </location>
</feature>